<dbReference type="Proteomes" id="UP000630923">
    <property type="component" value="Unassembled WGS sequence"/>
</dbReference>
<reference evidence="1" key="2">
    <citation type="submission" date="2020-09" db="EMBL/GenBank/DDBJ databases">
        <authorList>
            <person name="Sun Q."/>
            <person name="Kim S."/>
        </authorList>
    </citation>
    <scope>NUCLEOTIDE SEQUENCE</scope>
    <source>
        <strain evidence="1">KCTC 42590</strain>
    </source>
</reference>
<name>A0A919AKC2_9PROT</name>
<dbReference type="SUPFAM" id="SSF54637">
    <property type="entry name" value="Thioesterase/thiol ester dehydrase-isomerase"/>
    <property type="match status" value="1"/>
</dbReference>
<dbReference type="InterPro" id="IPR029069">
    <property type="entry name" value="HotDog_dom_sf"/>
</dbReference>
<dbReference type="Pfam" id="PF13279">
    <property type="entry name" value="4HBT_2"/>
    <property type="match status" value="1"/>
</dbReference>
<evidence type="ECO:0000313" key="1">
    <source>
        <dbReference type="EMBL" id="GHF13537.1"/>
    </source>
</evidence>
<protein>
    <submittedName>
        <fullName evidence="1">4-hydroxybenzoyl-CoA thioesterase</fullName>
    </submittedName>
</protein>
<organism evidence="1 2">
    <name type="scientific">Kordiimonas sediminis</name>
    <dbReference type="NCBI Taxonomy" id="1735581"/>
    <lineage>
        <taxon>Bacteria</taxon>
        <taxon>Pseudomonadati</taxon>
        <taxon>Pseudomonadota</taxon>
        <taxon>Alphaproteobacteria</taxon>
        <taxon>Kordiimonadales</taxon>
        <taxon>Kordiimonadaceae</taxon>
        <taxon>Kordiimonas</taxon>
    </lineage>
</organism>
<gene>
    <name evidence="1" type="ORF">GCM10017044_04500</name>
</gene>
<dbReference type="CDD" id="cd00586">
    <property type="entry name" value="4HBT"/>
    <property type="match status" value="1"/>
</dbReference>
<sequence length="143" mass="16686">MTKVYEVDRLIRHGHTDPAGIVYYPRYYEMINETVEDFFRDVLNLPFGHLHLEQKRGFPLAHMETDFFAPSRCDDIIRFCLTISRLGNTSVTFDIKAVCGDEVRLRARPTQVYLDLQTMQALPLSETIRTRCADYLSPTHDKE</sequence>
<dbReference type="AlphaFoldDB" id="A0A919AKC2"/>
<keyword evidence="2" id="KW-1185">Reference proteome</keyword>
<comment type="caution">
    <text evidence="1">The sequence shown here is derived from an EMBL/GenBank/DDBJ whole genome shotgun (WGS) entry which is preliminary data.</text>
</comment>
<dbReference type="Gene3D" id="3.10.129.10">
    <property type="entry name" value="Hotdog Thioesterase"/>
    <property type="match status" value="1"/>
</dbReference>
<evidence type="ECO:0000313" key="2">
    <source>
        <dbReference type="Proteomes" id="UP000630923"/>
    </source>
</evidence>
<accession>A0A919AKC2</accession>
<reference evidence="1" key="1">
    <citation type="journal article" date="2014" name="Int. J. Syst. Evol. Microbiol.">
        <title>Complete genome sequence of Corynebacterium casei LMG S-19264T (=DSM 44701T), isolated from a smear-ripened cheese.</title>
        <authorList>
            <consortium name="US DOE Joint Genome Institute (JGI-PGF)"/>
            <person name="Walter F."/>
            <person name="Albersmeier A."/>
            <person name="Kalinowski J."/>
            <person name="Ruckert C."/>
        </authorList>
    </citation>
    <scope>NUCLEOTIDE SEQUENCE</scope>
    <source>
        <strain evidence="1">KCTC 42590</strain>
    </source>
</reference>
<proteinExistence type="predicted"/>
<dbReference type="EMBL" id="BNCI01000001">
    <property type="protein sequence ID" value="GHF13537.1"/>
    <property type="molecule type" value="Genomic_DNA"/>
</dbReference>
<dbReference type="RefSeq" id="WP_191249926.1">
    <property type="nucleotide sequence ID" value="NZ_BNCI01000001.1"/>
</dbReference>